<protein>
    <recommendedName>
        <fullName evidence="9">Deacetylase complex subunit Sds3</fullName>
    </recommendedName>
</protein>
<dbReference type="Proteomes" id="UP000800041">
    <property type="component" value="Unassembled WGS sequence"/>
</dbReference>
<dbReference type="GO" id="GO:0010468">
    <property type="term" value="P:regulation of gene expression"/>
    <property type="evidence" value="ECO:0007669"/>
    <property type="project" value="UniProtKB-ARBA"/>
</dbReference>
<dbReference type="InterPro" id="IPR013907">
    <property type="entry name" value="Sds3"/>
</dbReference>
<evidence type="ECO:0000256" key="2">
    <source>
        <dbReference type="ARBA" id="ARBA00022491"/>
    </source>
</evidence>
<evidence type="ECO:0000256" key="4">
    <source>
        <dbReference type="ARBA" id="ARBA00023163"/>
    </source>
</evidence>
<organism evidence="7 8">
    <name type="scientific">Aulographum hederae CBS 113979</name>
    <dbReference type="NCBI Taxonomy" id="1176131"/>
    <lineage>
        <taxon>Eukaryota</taxon>
        <taxon>Fungi</taxon>
        <taxon>Dikarya</taxon>
        <taxon>Ascomycota</taxon>
        <taxon>Pezizomycotina</taxon>
        <taxon>Dothideomycetes</taxon>
        <taxon>Pleosporomycetidae</taxon>
        <taxon>Aulographales</taxon>
        <taxon>Aulographaceae</taxon>
    </lineage>
</organism>
<evidence type="ECO:0000313" key="8">
    <source>
        <dbReference type="Proteomes" id="UP000800041"/>
    </source>
</evidence>
<keyword evidence="3" id="KW-0805">Transcription regulation</keyword>
<proteinExistence type="predicted"/>
<feature type="compositionally biased region" description="Polar residues" evidence="6">
    <location>
        <begin position="8"/>
        <end position="22"/>
    </location>
</feature>
<evidence type="ECO:0000313" key="7">
    <source>
        <dbReference type="EMBL" id="KAF1989775.1"/>
    </source>
</evidence>
<feature type="region of interest" description="Disordered" evidence="6">
    <location>
        <begin position="209"/>
        <end position="267"/>
    </location>
</feature>
<keyword evidence="2" id="KW-0678">Repressor</keyword>
<reference evidence="7" key="1">
    <citation type="journal article" date="2020" name="Stud. Mycol.">
        <title>101 Dothideomycetes genomes: a test case for predicting lifestyles and emergence of pathogens.</title>
        <authorList>
            <person name="Haridas S."/>
            <person name="Albert R."/>
            <person name="Binder M."/>
            <person name="Bloem J."/>
            <person name="Labutti K."/>
            <person name="Salamov A."/>
            <person name="Andreopoulos B."/>
            <person name="Baker S."/>
            <person name="Barry K."/>
            <person name="Bills G."/>
            <person name="Bluhm B."/>
            <person name="Cannon C."/>
            <person name="Castanera R."/>
            <person name="Culley D."/>
            <person name="Daum C."/>
            <person name="Ezra D."/>
            <person name="Gonzalez J."/>
            <person name="Henrissat B."/>
            <person name="Kuo A."/>
            <person name="Liang C."/>
            <person name="Lipzen A."/>
            <person name="Lutzoni F."/>
            <person name="Magnuson J."/>
            <person name="Mondo S."/>
            <person name="Nolan M."/>
            <person name="Ohm R."/>
            <person name="Pangilinan J."/>
            <person name="Park H.-J."/>
            <person name="Ramirez L."/>
            <person name="Alfaro M."/>
            <person name="Sun H."/>
            <person name="Tritt A."/>
            <person name="Yoshinaga Y."/>
            <person name="Zwiers L.-H."/>
            <person name="Turgeon B."/>
            <person name="Goodwin S."/>
            <person name="Spatafora J."/>
            <person name="Crous P."/>
            <person name="Grigoriev I."/>
        </authorList>
    </citation>
    <scope>NUCLEOTIDE SEQUENCE</scope>
    <source>
        <strain evidence="7">CBS 113979</strain>
    </source>
</reference>
<dbReference type="Pfam" id="PF08598">
    <property type="entry name" value="Sds3"/>
    <property type="match status" value="1"/>
</dbReference>
<dbReference type="GO" id="GO:0005654">
    <property type="term" value="C:nucleoplasm"/>
    <property type="evidence" value="ECO:0007669"/>
    <property type="project" value="UniProtKB-ARBA"/>
</dbReference>
<comment type="subcellular location">
    <subcellularLocation>
        <location evidence="1">Nucleus</location>
    </subcellularLocation>
</comment>
<evidence type="ECO:0000256" key="1">
    <source>
        <dbReference type="ARBA" id="ARBA00004123"/>
    </source>
</evidence>
<dbReference type="EMBL" id="ML977144">
    <property type="protein sequence ID" value="KAF1989775.1"/>
    <property type="molecule type" value="Genomic_DNA"/>
</dbReference>
<keyword evidence="5" id="KW-0539">Nucleus</keyword>
<dbReference type="AlphaFoldDB" id="A0A6G1H9D8"/>
<evidence type="ECO:0000256" key="5">
    <source>
        <dbReference type="ARBA" id="ARBA00023242"/>
    </source>
</evidence>
<evidence type="ECO:0000256" key="3">
    <source>
        <dbReference type="ARBA" id="ARBA00023015"/>
    </source>
</evidence>
<name>A0A6G1H9D8_9PEZI</name>
<accession>A0A6G1H9D8</accession>
<dbReference type="PANTHER" id="PTHR21964">
    <property type="entry name" value="BREAST CANCER METASTASIS-SUPPRESSOR 1"/>
    <property type="match status" value="1"/>
</dbReference>
<evidence type="ECO:0000256" key="6">
    <source>
        <dbReference type="SAM" id="MobiDB-lite"/>
    </source>
</evidence>
<sequence>MPAMARNRSMSPASEYNGANSGSPPPPLSKRDKKRAVVSEKLNDLLASFNSNLRPHYDAQISAVQVDMNLIMRADPYANKPLDDSGDDVADTVNSVVGTQTPTDQAGQNDFKIDSGKFYTEFVHKVNDAQEERDINLALLHNKYQSNLHELQQRHQFHVRLAHEERRLLATSVRERLVQHLNQKRSKLLKEKEQLDIGDTNAMLLYPNQFSINGNPASPGGPHNARKTRQAKSRVVDRDALPEAAVSQENQKKRKAAALEDDHGSPGPFSRTVEAVGSAPFHDAKNKLIFSQHEAPAYSIDRLFTEKELAMNMNTAWLATQNFLTRLKNNSANGAKDPYANGVNGSHLGDDLLDSVEPTADEEVEATGMERTVSHHATRGAAKNALADLANVADLSQYYPNPGPTIMPGLIGAKANGTAPGPSSLTPEEIGQDLYLFSRPPGADDALANRLLDQAFAPLQSTEVQYRPPTQAPENGDVPHILSALGGVPMSAQSSQGGYSEAGGVPMSRQGSGLRRTASGHGSSFLGVSEPSRRGRLRGI</sequence>
<evidence type="ECO:0008006" key="9">
    <source>
        <dbReference type="Google" id="ProtNLM"/>
    </source>
</evidence>
<feature type="region of interest" description="Disordered" evidence="6">
    <location>
        <begin position="489"/>
        <end position="540"/>
    </location>
</feature>
<keyword evidence="4" id="KW-0804">Transcription</keyword>
<gene>
    <name evidence="7" type="ORF">K402DRAFT_444781</name>
</gene>
<dbReference type="SMART" id="SM01401">
    <property type="entry name" value="Sds3"/>
    <property type="match status" value="1"/>
</dbReference>
<keyword evidence="8" id="KW-1185">Reference proteome</keyword>
<feature type="region of interest" description="Disordered" evidence="6">
    <location>
        <begin position="1"/>
        <end position="35"/>
    </location>
</feature>
<dbReference type="OrthoDB" id="70376at2759"/>